<evidence type="ECO:0000256" key="1">
    <source>
        <dbReference type="SAM" id="MobiDB-lite"/>
    </source>
</evidence>
<dbReference type="Pfam" id="PF02423">
    <property type="entry name" value="OCD_Mu_crystall"/>
    <property type="match status" value="1"/>
</dbReference>
<feature type="compositionally biased region" description="Low complexity" evidence="1">
    <location>
        <begin position="276"/>
        <end position="319"/>
    </location>
</feature>
<dbReference type="Gene3D" id="3.40.50.12780">
    <property type="entry name" value="N-terminal domain of ligase-like"/>
    <property type="match status" value="1"/>
</dbReference>
<gene>
    <name evidence="2" type="ORF">GCM10009799_14240</name>
</gene>
<dbReference type="SUPFAM" id="SSF51735">
    <property type="entry name" value="NAD(P)-binding Rossmann-fold domains"/>
    <property type="match status" value="1"/>
</dbReference>
<dbReference type="InterPro" id="IPR042099">
    <property type="entry name" value="ANL_N_sf"/>
</dbReference>
<keyword evidence="3" id="KW-1185">Reference proteome</keyword>
<accession>A0ABN2SN91</accession>
<feature type="region of interest" description="Disordered" evidence="1">
    <location>
        <begin position="268"/>
        <end position="319"/>
    </location>
</feature>
<sequence length="319" mass="33153">MLLNAYGPTECSDDVTHFVVGTADPRRGHLPVGGPIADTALYVLREDQGRWTACDVVEAGELFVGAVGVGRGYLGDPERTRAAFFRDRFADTPTGRIYRTGDAVTLLPEGVSAVLLLNDCETGYPVACLEAAQISAARTAASAVLAGEHLSGGRKAGKLAVIGAGIIARNILEFFAAREWSISSCAVYDLEPRYAGALAGFTRENLGISARVAEGMDAALCGADVVVLATTAGEPYILDRSTFAPGQVVLNISLRDIGPDIILDADNVVDDGGRPRTSTSRSCSGQRSSSGSVPGCSRPFRPSTSSASSASPRVPSVSA</sequence>
<proteinExistence type="predicted"/>
<dbReference type="RefSeq" id="WP_344160941.1">
    <property type="nucleotide sequence ID" value="NZ_BAAAPC010000005.1"/>
</dbReference>
<reference evidence="2 3" key="1">
    <citation type="journal article" date="2019" name="Int. J. Syst. Evol. Microbiol.">
        <title>The Global Catalogue of Microorganisms (GCM) 10K type strain sequencing project: providing services to taxonomists for standard genome sequencing and annotation.</title>
        <authorList>
            <consortium name="The Broad Institute Genomics Platform"/>
            <consortium name="The Broad Institute Genome Sequencing Center for Infectious Disease"/>
            <person name="Wu L."/>
            <person name="Ma J."/>
        </authorList>
    </citation>
    <scope>NUCLEOTIDE SEQUENCE [LARGE SCALE GENOMIC DNA]</scope>
    <source>
        <strain evidence="2 3">JCM 15313</strain>
    </source>
</reference>
<organism evidence="2 3">
    <name type="scientific">Nocardiopsis rhodophaea</name>
    <dbReference type="NCBI Taxonomy" id="280238"/>
    <lineage>
        <taxon>Bacteria</taxon>
        <taxon>Bacillati</taxon>
        <taxon>Actinomycetota</taxon>
        <taxon>Actinomycetes</taxon>
        <taxon>Streptosporangiales</taxon>
        <taxon>Nocardiopsidaceae</taxon>
        <taxon>Nocardiopsis</taxon>
    </lineage>
</organism>
<dbReference type="EMBL" id="BAAAPC010000005">
    <property type="protein sequence ID" value="GAA1989669.1"/>
    <property type="molecule type" value="Genomic_DNA"/>
</dbReference>
<dbReference type="InterPro" id="IPR003462">
    <property type="entry name" value="ODC_Mu_crystall"/>
</dbReference>
<dbReference type="InterPro" id="IPR036291">
    <property type="entry name" value="NAD(P)-bd_dom_sf"/>
</dbReference>
<protein>
    <recommendedName>
        <fullName evidence="4">Ornithine cyclodeaminase</fullName>
    </recommendedName>
</protein>
<evidence type="ECO:0000313" key="3">
    <source>
        <dbReference type="Proteomes" id="UP001501585"/>
    </source>
</evidence>
<evidence type="ECO:0008006" key="4">
    <source>
        <dbReference type="Google" id="ProtNLM"/>
    </source>
</evidence>
<comment type="caution">
    <text evidence="2">The sequence shown here is derived from an EMBL/GenBank/DDBJ whole genome shotgun (WGS) entry which is preliminary data.</text>
</comment>
<dbReference type="PANTHER" id="PTHR45527">
    <property type="entry name" value="NONRIBOSOMAL PEPTIDE SYNTHETASE"/>
    <property type="match status" value="1"/>
</dbReference>
<dbReference type="SUPFAM" id="SSF56801">
    <property type="entry name" value="Acetyl-CoA synthetase-like"/>
    <property type="match status" value="1"/>
</dbReference>
<dbReference type="PANTHER" id="PTHR45527:SF1">
    <property type="entry name" value="FATTY ACID SYNTHASE"/>
    <property type="match status" value="1"/>
</dbReference>
<evidence type="ECO:0000313" key="2">
    <source>
        <dbReference type="EMBL" id="GAA1989669.1"/>
    </source>
</evidence>
<name>A0ABN2SN91_9ACTN</name>
<dbReference type="Proteomes" id="UP001501585">
    <property type="component" value="Unassembled WGS sequence"/>
</dbReference>
<dbReference type="Gene3D" id="3.40.50.720">
    <property type="entry name" value="NAD(P)-binding Rossmann-like Domain"/>
    <property type="match status" value="1"/>
</dbReference>